<name>A0ABQ7LR98_BRACM</name>
<keyword evidence="1" id="KW-0812">Transmembrane</keyword>
<keyword evidence="1" id="KW-1133">Transmembrane helix</keyword>
<accession>A0ABQ7LR98</accession>
<dbReference type="Proteomes" id="UP000823674">
    <property type="component" value="Chromosome A08"/>
</dbReference>
<comment type="caution">
    <text evidence="2">The sequence shown here is derived from an EMBL/GenBank/DDBJ whole genome shotgun (WGS) entry which is preliminary data.</text>
</comment>
<evidence type="ECO:0000313" key="2">
    <source>
        <dbReference type="EMBL" id="KAG5388550.1"/>
    </source>
</evidence>
<organism evidence="2 3">
    <name type="scientific">Brassica rapa subsp. trilocularis</name>
    <dbReference type="NCBI Taxonomy" id="1813537"/>
    <lineage>
        <taxon>Eukaryota</taxon>
        <taxon>Viridiplantae</taxon>
        <taxon>Streptophyta</taxon>
        <taxon>Embryophyta</taxon>
        <taxon>Tracheophyta</taxon>
        <taxon>Spermatophyta</taxon>
        <taxon>Magnoliopsida</taxon>
        <taxon>eudicotyledons</taxon>
        <taxon>Gunneridae</taxon>
        <taxon>Pentapetalae</taxon>
        <taxon>rosids</taxon>
        <taxon>malvids</taxon>
        <taxon>Brassicales</taxon>
        <taxon>Brassicaceae</taxon>
        <taxon>Brassiceae</taxon>
        <taxon>Brassica</taxon>
    </lineage>
</organism>
<keyword evidence="1" id="KW-0472">Membrane</keyword>
<sequence>MKDIRLNHKVFLWVCSAVHSTCKDYGEESHGWSYLCKPSGRNTLAAAFRPRKTMHVVKILRLMAAVSTFRMALLLAEVTLQTHTWLIAICFFVVSINGRTQDNTVSYLFSRSSSLAVIAEYSIFPCKYTFLS</sequence>
<evidence type="ECO:0000313" key="3">
    <source>
        <dbReference type="Proteomes" id="UP000823674"/>
    </source>
</evidence>
<dbReference type="EMBL" id="JADBGQ010000007">
    <property type="protein sequence ID" value="KAG5388550.1"/>
    <property type="molecule type" value="Genomic_DNA"/>
</dbReference>
<evidence type="ECO:0000256" key="1">
    <source>
        <dbReference type="SAM" id="Phobius"/>
    </source>
</evidence>
<feature type="transmembrane region" description="Helical" evidence="1">
    <location>
        <begin position="82"/>
        <end position="98"/>
    </location>
</feature>
<protein>
    <submittedName>
        <fullName evidence="2">Uncharacterized protein</fullName>
    </submittedName>
</protein>
<proteinExistence type="predicted"/>
<keyword evidence="3" id="KW-1185">Reference proteome</keyword>
<gene>
    <name evidence="2" type="primary">A08g503640.1_BraROA</name>
    <name evidence="2" type="ORF">IGI04_030091</name>
</gene>
<reference evidence="2 3" key="1">
    <citation type="submission" date="2021-03" db="EMBL/GenBank/DDBJ databases">
        <authorList>
            <person name="King G.J."/>
            <person name="Bancroft I."/>
            <person name="Baten A."/>
            <person name="Bloomfield J."/>
            <person name="Borpatragohain P."/>
            <person name="He Z."/>
            <person name="Irish N."/>
            <person name="Irwin J."/>
            <person name="Liu K."/>
            <person name="Mauleon R.P."/>
            <person name="Moore J."/>
            <person name="Morris R."/>
            <person name="Ostergaard L."/>
            <person name="Wang B."/>
            <person name="Wells R."/>
        </authorList>
    </citation>
    <scope>NUCLEOTIDE SEQUENCE [LARGE SCALE GENOMIC DNA]</scope>
    <source>
        <strain evidence="2">R-o-18</strain>
        <tissue evidence="2">Leaf</tissue>
    </source>
</reference>